<sequence>MHDNFVLFGSEFETAPKICIDENSQVYQDIVGAEVKRVPKYDGRQGTIDEYLAYQNCKKTPKS</sequence>
<keyword evidence="1" id="KW-1185">Reference proteome</keyword>
<evidence type="ECO:0000313" key="1">
    <source>
        <dbReference type="Proteomes" id="UP000887565"/>
    </source>
</evidence>
<dbReference type="WBParaSite" id="nRc.2.0.1.t29351-RA">
    <property type="protein sequence ID" value="nRc.2.0.1.t29351-RA"/>
    <property type="gene ID" value="nRc.2.0.1.g29351"/>
</dbReference>
<dbReference type="Proteomes" id="UP000887565">
    <property type="component" value="Unplaced"/>
</dbReference>
<name>A0A915JSX6_ROMCU</name>
<evidence type="ECO:0000313" key="2">
    <source>
        <dbReference type="WBParaSite" id="nRc.2.0.1.t29351-RA"/>
    </source>
</evidence>
<proteinExistence type="predicted"/>
<accession>A0A915JSX6</accession>
<protein>
    <submittedName>
        <fullName evidence="2">Uncharacterized protein</fullName>
    </submittedName>
</protein>
<dbReference type="AlphaFoldDB" id="A0A915JSX6"/>
<reference evidence="2" key="1">
    <citation type="submission" date="2022-11" db="UniProtKB">
        <authorList>
            <consortium name="WormBaseParasite"/>
        </authorList>
    </citation>
    <scope>IDENTIFICATION</scope>
</reference>
<organism evidence="1 2">
    <name type="scientific">Romanomermis culicivorax</name>
    <name type="common">Nematode worm</name>
    <dbReference type="NCBI Taxonomy" id="13658"/>
    <lineage>
        <taxon>Eukaryota</taxon>
        <taxon>Metazoa</taxon>
        <taxon>Ecdysozoa</taxon>
        <taxon>Nematoda</taxon>
        <taxon>Enoplea</taxon>
        <taxon>Dorylaimia</taxon>
        <taxon>Mermithida</taxon>
        <taxon>Mermithoidea</taxon>
        <taxon>Mermithidae</taxon>
        <taxon>Romanomermis</taxon>
    </lineage>
</organism>